<evidence type="ECO:0000313" key="1">
    <source>
        <dbReference type="EMBL" id="KAF6716930.1"/>
    </source>
</evidence>
<reference evidence="1" key="1">
    <citation type="journal article" name="BMC Genomics">
        <title>Long-read sequencing and de novo genome assembly of marine medaka (Oryzias melastigma).</title>
        <authorList>
            <person name="Liang P."/>
            <person name="Saqib H.S.A."/>
            <person name="Ni X."/>
            <person name="Shen Y."/>
        </authorList>
    </citation>
    <scope>NUCLEOTIDE SEQUENCE</scope>
    <source>
        <strain evidence="1">Bigg-433</strain>
    </source>
</reference>
<evidence type="ECO:0000313" key="2">
    <source>
        <dbReference type="Proteomes" id="UP000646548"/>
    </source>
</evidence>
<name>A0A834EX44_ORYME</name>
<organism evidence="1 2">
    <name type="scientific">Oryzias melastigma</name>
    <name type="common">Marine medaka</name>
    <dbReference type="NCBI Taxonomy" id="30732"/>
    <lineage>
        <taxon>Eukaryota</taxon>
        <taxon>Metazoa</taxon>
        <taxon>Chordata</taxon>
        <taxon>Craniata</taxon>
        <taxon>Vertebrata</taxon>
        <taxon>Euteleostomi</taxon>
        <taxon>Actinopterygii</taxon>
        <taxon>Neopterygii</taxon>
        <taxon>Teleostei</taxon>
        <taxon>Neoteleostei</taxon>
        <taxon>Acanthomorphata</taxon>
        <taxon>Ovalentaria</taxon>
        <taxon>Atherinomorphae</taxon>
        <taxon>Beloniformes</taxon>
        <taxon>Adrianichthyidae</taxon>
        <taxon>Oryziinae</taxon>
        <taxon>Oryzias</taxon>
    </lineage>
</organism>
<proteinExistence type="predicted"/>
<comment type="caution">
    <text evidence="1">The sequence shown here is derived from an EMBL/GenBank/DDBJ whole genome shotgun (WGS) entry which is preliminary data.</text>
</comment>
<sequence>MRALKELEDGREEHVMAQVDLLLFDTRNSDILKERMRAQHGSRWYPATFSLSSGEKEDLPSSFGVSQLLLDVSISIRASAGTLSCFFFCLTSCSYLLLIQVISREQQKDQVQSNP</sequence>
<dbReference type="EMBL" id="WKFB01000904">
    <property type="protein sequence ID" value="KAF6716930.1"/>
    <property type="molecule type" value="Genomic_DNA"/>
</dbReference>
<gene>
    <name evidence="1" type="ORF">FQA47_008823</name>
</gene>
<dbReference type="AlphaFoldDB" id="A0A834EX44"/>
<protein>
    <submittedName>
        <fullName evidence="1">Uncharacterized protein</fullName>
    </submittedName>
</protein>
<accession>A0A834EX44</accession>
<dbReference type="Proteomes" id="UP000646548">
    <property type="component" value="Unassembled WGS sequence"/>
</dbReference>